<reference evidence="2 3" key="1">
    <citation type="journal article" date="2015" name="Genome Announc.">
        <title>Genome Sequence of Mushroom Soft-Rot Pathogen Janthinobacterium agaricidamnosum.</title>
        <authorList>
            <person name="Graupner K."/>
            <person name="Lackner G."/>
            <person name="Hertweck C."/>
        </authorList>
    </citation>
    <scope>NUCLEOTIDE SEQUENCE [LARGE SCALE GENOMIC DNA]</scope>
    <source>
        <strain evidence="3">NBRC 102515 / DSM 9628</strain>
    </source>
</reference>
<evidence type="ECO:0000313" key="2">
    <source>
        <dbReference type="EMBL" id="CDG81739.1"/>
    </source>
</evidence>
<dbReference type="Pfam" id="PF18234">
    <property type="entry name" value="VioE"/>
    <property type="match status" value="1"/>
</dbReference>
<dbReference type="InterPro" id="IPR040857">
    <property type="entry name" value="VioE_dom"/>
</dbReference>
<name>W0UYU6_9BURK</name>
<dbReference type="SMR" id="W0UYU6"/>
<dbReference type="STRING" id="1349767.GJA_1084"/>
<dbReference type="EMBL" id="HG322949">
    <property type="protein sequence ID" value="CDG81739.1"/>
    <property type="molecule type" value="Genomic_DNA"/>
</dbReference>
<dbReference type="eggNOG" id="COG0654">
    <property type="taxonomic scope" value="Bacteria"/>
</dbReference>
<organism evidence="2 3">
    <name type="scientific">Janthinobacterium agaricidamnosum NBRC 102515 = DSM 9628</name>
    <dbReference type="NCBI Taxonomy" id="1349767"/>
    <lineage>
        <taxon>Bacteria</taxon>
        <taxon>Pseudomonadati</taxon>
        <taxon>Pseudomonadota</taxon>
        <taxon>Betaproteobacteria</taxon>
        <taxon>Burkholderiales</taxon>
        <taxon>Oxalobacteraceae</taxon>
        <taxon>Janthinobacterium</taxon>
    </lineage>
</organism>
<keyword evidence="3" id="KW-1185">Reference proteome</keyword>
<dbReference type="CDD" id="cd16330">
    <property type="entry name" value="LolA_VioE"/>
    <property type="match status" value="1"/>
</dbReference>
<dbReference type="Gene3D" id="2.50.20.30">
    <property type="match status" value="1"/>
</dbReference>
<evidence type="ECO:0000259" key="1">
    <source>
        <dbReference type="Pfam" id="PF18234"/>
    </source>
</evidence>
<protein>
    <submittedName>
        <fullName evidence="2">VioE</fullName>
    </submittedName>
</protein>
<dbReference type="PATRIC" id="fig|1349767.4.peg.2810"/>
<dbReference type="Proteomes" id="UP000027604">
    <property type="component" value="Chromosome I"/>
</dbReference>
<dbReference type="NCBIfam" id="TIGR03650">
    <property type="entry name" value="violacein_E"/>
    <property type="match status" value="1"/>
</dbReference>
<proteinExistence type="predicted"/>
<evidence type="ECO:0000313" key="3">
    <source>
        <dbReference type="Proteomes" id="UP000027604"/>
    </source>
</evidence>
<gene>
    <name evidence="2" type="ORF">GJA_1084</name>
</gene>
<accession>W0UYU6</accession>
<dbReference type="InterPro" id="IPR038642">
    <property type="entry name" value="VioE_sf"/>
</dbReference>
<dbReference type="OrthoDB" id="8704761at2"/>
<dbReference type="KEGG" id="jag:GJA_1084"/>
<dbReference type="AlphaFoldDB" id="W0UYU6"/>
<sequence>MPAPAGPPLLPMQWSSAYLSYWSPMREEDQLTSGYCWFDYARNICRIDGLFNPWPEKETGHRLWMSEIGDARQGQSRRQKVAYARETAAAGSTLRETALEDELTPFHALFLPQAILLEGNALHGGRHTVLGQPVDAWVVQRPARVPSVFYLQAGGNRLLRMVTGNDPRHLSVRDFPNFCAGAIPDSVFSLEKSAVRSD</sequence>
<dbReference type="InterPro" id="IPR019902">
    <property type="entry name" value="Violacein_biosynth_enz_VioE"/>
</dbReference>
<dbReference type="HOGENOM" id="CLU_1376868_0_0_4"/>
<feature type="domain" description="VioE" evidence="1">
    <location>
        <begin position="7"/>
        <end position="188"/>
    </location>
</feature>